<evidence type="ECO:0000313" key="1">
    <source>
        <dbReference type="EMBL" id="ETA80645.1"/>
    </source>
</evidence>
<dbReference type="PATRIC" id="fig|994573.3.peg.2102"/>
<sequence length="73" mass="7399">MSNVKNYTEQGGEKTVIGGTLEIAEGGQVIGLPSDFTPAAFQADSVASTIAGLVVDFNALLAKLKAAGLMATE</sequence>
<keyword evidence="2" id="KW-1185">Reference proteome</keyword>
<dbReference type="Gene3D" id="6.10.140.1630">
    <property type="match status" value="1"/>
</dbReference>
<name>V7I333_9CLOT</name>
<protein>
    <submittedName>
        <fullName evidence="1">Head fiber protein</fullName>
    </submittedName>
</protein>
<proteinExistence type="predicted"/>
<dbReference type="EMBL" id="AXUN02000179">
    <property type="protein sequence ID" value="ETA80645.1"/>
    <property type="molecule type" value="Genomic_DNA"/>
</dbReference>
<dbReference type="STRING" id="994573.T472_0211330"/>
<dbReference type="Proteomes" id="UP000017747">
    <property type="component" value="Unassembled WGS sequence"/>
</dbReference>
<organism evidence="1 2">
    <name type="scientific">Youngiibacter fragilis 232.1</name>
    <dbReference type="NCBI Taxonomy" id="994573"/>
    <lineage>
        <taxon>Bacteria</taxon>
        <taxon>Bacillati</taxon>
        <taxon>Bacillota</taxon>
        <taxon>Clostridia</taxon>
        <taxon>Eubacteriales</taxon>
        <taxon>Clostridiaceae</taxon>
        <taxon>Youngiibacter</taxon>
    </lineage>
</organism>
<evidence type="ECO:0000313" key="2">
    <source>
        <dbReference type="Proteomes" id="UP000017747"/>
    </source>
</evidence>
<dbReference type="AlphaFoldDB" id="V7I333"/>
<comment type="caution">
    <text evidence="1">The sequence shown here is derived from an EMBL/GenBank/DDBJ whole genome shotgun (WGS) entry which is preliminary data.</text>
</comment>
<accession>V7I333</accession>
<gene>
    <name evidence="1" type="ORF">T472_0211330</name>
</gene>
<dbReference type="OrthoDB" id="1551157at2"/>
<dbReference type="RefSeq" id="WP_023388616.1">
    <property type="nucleotide sequence ID" value="NZ_AXUN02000179.1"/>
</dbReference>
<reference evidence="1 2" key="1">
    <citation type="journal article" date="2014" name="Genome Announc.">
        <title>Genome Sequence of Youngiibacter fragilis, the Type Strain of the Genus Youngiibacter.</title>
        <authorList>
            <person name="Wawrik C.B."/>
            <person name="Callaghan A.V."/>
            <person name="Stamps B.W."/>
            <person name="Wawrik B."/>
        </authorList>
    </citation>
    <scope>NUCLEOTIDE SEQUENCE [LARGE SCALE GENOMIC DNA]</scope>
    <source>
        <strain evidence="1 2">232.1</strain>
    </source>
</reference>
<dbReference type="eggNOG" id="ENOG503372K">
    <property type="taxonomic scope" value="Bacteria"/>
</dbReference>